<keyword evidence="3" id="KW-1185">Reference proteome</keyword>
<proteinExistence type="predicted"/>
<protein>
    <recommendedName>
        <fullName evidence="1">Double-GTPase 1 domain-containing protein</fullName>
    </recommendedName>
</protein>
<sequence>MDSKSCFILGLPSAGKTSYLAALAYSLQQKQVETKLHWESFSGDHQYLASLAETWLTAEPVSRTSTGLQQTSLTICLSDCEGKIFNITFPDLSGETFQKQYVDREIDGSMADSIINGNGILVFINPREIIEPALISELPLEHRLKPVPNTEILEREPANADPTEVQIVELLQDIEFLTKNKRYKKVPLSIIVSAWDIVDASYSIPETCIRERIPLLWQFLKANDDIFLTSYYGVSAQGGSLDTGEESEYLIDQFETNPAERIVVVNNAGEKSHDITLPLWEVMNK</sequence>
<dbReference type="PATRIC" id="fig|1195236.3.peg.1833"/>
<feature type="domain" description="Double-GTPase 1" evidence="1">
    <location>
        <begin position="8"/>
        <end position="279"/>
    </location>
</feature>
<dbReference type="eggNOG" id="ENOG50318N7">
    <property type="taxonomic scope" value="Bacteria"/>
</dbReference>
<dbReference type="AlphaFoldDB" id="S0FLM3"/>
<dbReference type="Proteomes" id="UP000014155">
    <property type="component" value="Unassembled WGS sequence"/>
</dbReference>
<evidence type="ECO:0000259" key="1">
    <source>
        <dbReference type="Pfam" id="PF19975"/>
    </source>
</evidence>
<name>S0FLM3_RUMCE</name>
<dbReference type="RefSeq" id="WP_004625076.1">
    <property type="nucleotide sequence ID" value="NZ_AORV01000026.1"/>
</dbReference>
<dbReference type="EMBL" id="AORV01000026">
    <property type="protein sequence ID" value="EMS72802.1"/>
    <property type="molecule type" value="Genomic_DNA"/>
</dbReference>
<reference evidence="2 3" key="1">
    <citation type="journal article" date="2013" name="Genome Announc.">
        <title>Draft Genome Sequence of the Cellulolytic, Mesophilic, Anaerobic Bacterium Clostridium termitidis Strain CT1112 (DSM 5398).</title>
        <authorList>
            <person name="Lal S."/>
            <person name="Ramachandran U."/>
            <person name="Zhang X."/>
            <person name="Munir R."/>
            <person name="Sparling R."/>
            <person name="Levin D.B."/>
        </authorList>
    </citation>
    <scope>NUCLEOTIDE SEQUENCE [LARGE SCALE GENOMIC DNA]</scope>
    <source>
        <strain evidence="2 3">CT1112</strain>
    </source>
</reference>
<evidence type="ECO:0000313" key="3">
    <source>
        <dbReference type="Proteomes" id="UP000014155"/>
    </source>
</evidence>
<comment type="caution">
    <text evidence="2">The sequence shown here is derived from an EMBL/GenBank/DDBJ whole genome shotgun (WGS) entry which is preliminary data.</text>
</comment>
<dbReference type="STRING" id="1195236.CTER_1509"/>
<dbReference type="InterPro" id="IPR027417">
    <property type="entry name" value="P-loop_NTPase"/>
</dbReference>
<accession>S0FLM3</accession>
<evidence type="ECO:0000313" key="2">
    <source>
        <dbReference type="EMBL" id="EMS72802.1"/>
    </source>
</evidence>
<dbReference type="Pfam" id="PF19975">
    <property type="entry name" value="DO-GTPase1"/>
    <property type="match status" value="1"/>
</dbReference>
<organism evidence="2 3">
    <name type="scientific">Ruminiclostridium cellobioparum subsp. termitidis CT1112</name>
    <dbReference type="NCBI Taxonomy" id="1195236"/>
    <lineage>
        <taxon>Bacteria</taxon>
        <taxon>Bacillati</taxon>
        <taxon>Bacillota</taxon>
        <taxon>Clostridia</taxon>
        <taxon>Eubacteriales</taxon>
        <taxon>Oscillospiraceae</taxon>
        <taxon>Ruminiclostridium</taxon>
    </lineage>
</organism>
<dbReference type="SUPFAM" id="SSF52540">
    <property type="entry name" value="P-loop containing nucleoside triphosphate hydrolases"/>
    <property type="match status" value="1"/>
</dbReference>
<dbReference type="InterPro" id="IPR045530">
    <property type="entry name" value="DO-GTPase1"/>
</dbReference>
<gene>
    <name evidence="2" type="ORF">CTER_1509</name>
</gene>